<gene>
    <name evidence="2" type="ORF">PGLA1383_LOCUS41738</name>
    <name evidence="3" type="ORF">PGLA2088_LOCUS45279</name>
</gene>
<dbReference type="EMBL" id="CAJNNW010035631">
    <property type="protein sequence ID" value="CAE8728961.1"/>
    <property type="molecule type" value="Genomic_DNA"/>
</dbReference>
<evidence type="ECO:0000256" key="1">
    <source>
        <dbReference type="SAM" id="MobiDB-lite"/>
    </source>
</evidence>
<evidence type="ECO:0000313" key="3">
    <source>
        <dbReference type="EMBL" id="CAE8728961.1"/>
    </source>
</evidence>
<reference evidence="2" key="1">
    <citation type="submission" date="2021-02" db="EMBL/GenBank/DDBJ databases">
        <authorList>
            <person name="Dougan E. K."/>
            <person name="Rhodes N."/>
            <person name="Thang M."/>
            <person name="Chan C."/>
        </authorList>
    </citation>
    <scope>NUCLEOTIDE SEQUENCE</scope>
</reference>
<protein>
    <submittedName>
        <fullName evidence="2">Uncharacterized protein</fullName>
    </submittedName>
</protein>
<dbReference type="Proteomes" id="UP000654075">
    <property type="component" value="Unassembled WGS sequence"/>
</dbReference>
<dbReference type="AlphaFoldDB" id="A0A813GCS7"/>
<feature type="region of interest" description="Disordered" evidence="1">
    <location>
        <begin position="1"/>
        <end position="36"/>
    </location>
</feature>
<name>A0A813GCS7_POLGL</name>
<keyword evidence="4" id="KW-1185">Reference proteome</keyword>
<evidence type="ECO:0000313" key="2">
    <source>
        <dbReference type="EMBL" id="CAE8624632.1"/>
    </source>
</evidence>
<organism evidence="2 4">
    <name type="scientific">Polarella glacialis</name>
    <name type="common">Dinoflagellate</name>
    <dbReference type="NCBI Taxonomy" id="89957"/>
    <lineage>
        <taxon>Eukaryota</taxon>
        <taxon>Sar</taxon>
        <taxon>Alveolata</taxon>
        <taxon>Dinophyceae</taxon>
        <taxon>Suessiales</taxon>
        <taxon>Suessiaceae</taxon>
        <taxon>Polarella</taxon>
    </lineage>
</organism>
<comment type="caution">
    <text evidence="2">The sequence shown here is derived from an EMBL/GenBank/DDBJ whole genome shotgun (WGS) entry which is preliminary data.</text>
</comment>
<feature type="region of interest" description="Disordered" evidence="1">
    <location>
        <begin position="66"/>
        <end position="109"/>
    </location>
</feature>
<dbReference type="Proteomes" id="UP000626109">
    <property type="component" value="Unassembled WGS sequence"/>
</dbReference>
<evidence type="ECO:0000313" key="4">
    <source>
        <dbReference type="Proteomes" id="UP000654075"/>
    </source>
</evidence>
<sequence length="196" mass="21064">MASPAMASNGAPDKPRSVHAKVSPPEDGGDISSGASVEYVSNHPLGIRTDNSWSLYDPSAIPSGLLFEPPTGKGSKGKGAKGKGDLLQENDPWTTEGDKGNKGVGKGPPVDRLLEVDPTFLLFLIKHFNITIVFVNDEITDWSASLVNLTPRDEPLYYVAHPVKSSRGRCSVASRSLETNSWNAQPMQMAGEKFGW</sequence>
<accession>A0A813GCS7</accession>
<proteinExistence type="predicted"/>
<dbReference type="EMBL" id="CAJNNV010028445">
    <property type="protein sequence ID" value="CAE8624632.1"/>
    <property type="molecule type" value="Genomic_DNA"/>
</dbReference>